<reference evidence="1" key="1">
    <citation type="submission" date="2022-04" db="EMBL/GenBank/DDBJ databases">
        <title>Genome of the entomopathogenic fungus Entomophthora muscae.</title>
        <authorList>
            <person name="Elya C."/>
            <person name="Lovett B.R."/>
            <person name="Lee E."/>
            <person name="Macias A.M."/>
            <person name="Hajek A.E."/>
            <person name="De Bivort B.L."/>
            <person name="Kasson M.T."/>
            <person name="De Fine Licht H.H."/>
            <person name="Stajich J.E."/>
        </authorList>
    </citation>
    <scope>NUCLEOTIDE SEQUENCE</scope>
    <source>
        <strain evidence="1">Berkeley</strain>
    </source>
</reference>
<dbReference type="EMBL" id="QTSX02006305">
    <property type="protein sequence ID" value="KAJ9055815.1"/>
    <property type="molecule type" value="Genomic_DNA"/>
</dbReference>
<proteinExistence type="predicted"/>
<dbReference type="Proteomes" id="UP001165960">
    <property type="component" value="Unassembled WGS sequence"/>
</dbReference>
<evidence type="ECO:0000313" key="2">
    <source>
        <dbReference type="Proteomes" id="UP001165960"/>
    </source>
</evidence>
<evidence type="ECO:0000313" key="1">
    <source>
        <dbReference type="EMBL" id="KAJ9055815.1"/>
    </source>
</evidence>
<protein>
    <submittedName>
        <fullName evidence="1">Uncharacterized protein</fullName>
    </submittedName>
</protein>
<sequence>EIKACALNFALKANLRLASNLKSFIIKISRCVPLDAVSGAKHDTIFQKRCLIKAAGNYMMETRSEPQSKLQMLY</sequence>
<organism evidence="1 2">
    <name type="scientific">Entomophthora muscae</name>
    <dbReference type="NCBI Taxonomy" id="34485"/>
    <lineage>
        <taxon>Eukaryota</taxon>
        <taxon>Fungi</taxon>
        <taxon>Fungi incertae sedis</taxon>
        <taxon>Zoopagomycota</taxon>
        <taxon>Entomophthoromycotina</taxon>
        <taxon>Entomophthoromycetes</taxon>
        <taxon>Entomophthorales</taxon>
        <taxon>Entomophthoraceae</taxon>
        <taxon>Entomophthora</taxon>
    </lineage>
</organism>
<keyword evidence="2" id="KW-1185">Reference proteome</keyword>
<feature type="non-terminal residue" evidence="1">
    <location>
        <position position="1"/>
    </location>
</feature>
<name>A0ACC2S0I0_9FUNG</name>
<accession>A0ACC2S0I0</accession>
<comment type="caution">
    <text evidence="1">The sequence shown here is derived from an EMBL/GenBank/DDBJ whole genome shotgun (WGS) entry which is preliminary data.</text>
</comment>
<gene>
    <name evidence="1" type="ORF">DSO57_1039281</name>
</gene>